<gene>
    <name evidence="1" type="ORF">Nepgr_020394</name>
</gene>
<evidence type="ECO:0000313" key="1">
    <source>
        <dbReference type="EMBL" id="GMH18553.1"/>
    </source>
</evidence>
<sequence>MEHGFKLSQEESEKLHPRTLRFPQAQKPLFSHLKASLACEVADRLQSNADLECCSASLCFGKFTDYAGMWALVGMLLLGFARCGVEAGLA</sequence>
<reference evidence="1" key="1">
    <citation type="submission" date="2023-05" db="EMBL/GenBank/DDBJ databases">
        <title>Nepenthes gracilis genome sequencing.</title>
        <authorList>
            <person name="Fukushima K."/>
        </authorList>
    </citation>
    <scope>NUCLEOTIDE SEQUENCE</scope>
    <source>
        <strain evidence="1">SING2019-196</strain>
    </source>
</reference>
<dbReference type="Proteomes" id="UP001279734">
    <property type="component" value="Unassembled WGS sequence"/>
</dbReference>
<protein>
    <submittedName>
        <fullName evidence="1">Uncharacterized protein</fullName>
    </submittedName>
</protein>
<proteinExistence type="predicted"/>
<evidence type="ECO:0000313" key="2">
    <source>
        <dbReference type="Proteomes" id="UP001279734"/>
    </source>
</evidence>
<name>A0AAD3XV70_NEPGR</name>
<comment type="caution">
    <text evidence="1">The sequence shown here is derived from an EMBL/GenBank/DDBJ whole genome shotgun (WGS) entry which is preliminary data.</text>
</comment>
<dbReference type="EMBL" id="BSYO01000019">
    <property type="protein sequence ID" value="GMH18553.1"/>
    <property type="molecule type" value="Genomic_DNA"/>
</dbReference>
<dbReference type="AlphaFoldDB" id="A0AAD3XV70"/>
<organism evidence="1 2">
    <name type="scientific">Nepenthes gracilis</name>
    <name type="common">Slender pitcher plant</name>
    <dbReference type="NCBI Taxonomy" id="150966"/>
    <lineage>
        <taxon>Eukaryota</taxon>
        <taxon>Viridiplantae</taxon>
        <taxon>Streptophyta</taxon>
        <taxon>Embryophyta</taxon>
        <taxon>Tracheophyta</taxon>
        <taxon>Spermatophyta</taxon>
        <taxon>Magnoliopsida</taxon>
        <taxon>eudicotyledons</taxon>
        <taxon>Gunneridae</taxon>
        <taxon>Pentapetalae</taxon>
        <taxon>Caryophyllales</taxon>
        <taxon>Nepenthaceae</taxon>
        <taxon>Nepenthes</taxon>
    </lineage>
</organism>
<keyword evidence="2" id="KW-1185">Reference proteome</keyword>
<accession>A0AAD3XV70</accession>